<name>A0A699XES7_TANCI</name>
<protein>
    <submittedName>
        <fullName evidence="1">Uncharacterized protein</fullName>
    </submittedName>
</protein>
<dbReference type="EMBL" id="BKCJ011849302">
    <property type="protein sequence ID" value="GFD58147.1"/>
    <property type="molecule type" value="Genomic_DNA"/>
</dbReference>
<feature type="non-terminal residue" evidence="1">
    <location>
        <position position="84"/>
    </location>
</feature>
<accession>A0A699XES7</accession>
<dbReference type="AlphaFoldDB" id="A0A699XES7"/>
<reference evidence="1" key="1">
    <citation type="journal article" date="2019" name="Sci. Rep.">
        <title>Draft genome of Tanacetum cinerariifolium, the natural source of mosquito coil.</title>
        <authorList>
            <person name="Yamashiro T."/>
            <person name="Shiraishi A."/>
            <person name="Satake H."/>
            <person name="Nakayama K."/>
        </authorList>
    </citation>
    <scope>NUCLEOTIDE SEQUENCE</scope>
</reference>
<sequence>VRAGRVGSSGHEGGCGVALLRLDDFIEQAGVETCSWDKRLVSPVFAQLLNVVASTLLLDDAGIAGEGAELAVCAQTERVGEDGA</sequence>
<evidence type="ECO:0000313" key="1">
    <source>
        <dbReference type="EMBL" id="GFD58147.1"/>
    </source>
</evidence>
<comment type="caution">
    <text evidence="1">The sequence shown here is derived from an EMBL/GenBank/DDBJ whole genome shotgun (WGS) entry which is preliminary data.</text>
</comment>
<organism evidence="1">
    <name type="scientific">Tanacetum cinerariifolium</name>
    <name type="common">Dalmatian daisy</name>
    <name type="synonym">Chrysanthemum cinerariifolium</name>
    <dbReference type="NCBI Taxonomy" id="118510"/>
    <lineage>
        <taxon>Eukaryota</taxon>
        <taxon>Viridiplantae</taxon>
        <taxon>Streptophyta</taxon>
        <taxon>Embryophyta</taxon>
        <taxon>Tracheophyta</taxon>
        <taxon>Spermatophyta</taxon>
        <taxon>Magnoliopsida</taxon>
        <taxon>eudicotyledons</taxon>
        <taxon>Gunneridae</taxon>
        <taxon>Pentapetalae</taxon>
        <taxon>asterids</taxon>
        <taxon>campanulids</taxon>
        <taxon>Asterales</taxon>
        <taxon>Asteraceae</taxon>
        <taxon>Asteroideae</taxon>
        <taxon>Anthemideae</taxon>
        <taxon>Anthemidinae</taxon>
        <taxon>Tanacetum</taxon>
    </lineage>
</organism>
<feature type="non-terminal residue" evidence="1">
    <location>
        <position position="1"/>
    </location>
</feature>
<gene>
    <name evidence="1" type="ORF">Tci_930116</name>
</gene>
<proteinExistence type="predicted"/>